<dbReference type="PROSITE" id="PS50850">
    <property type="entry name" value="MFS"/>
    <property type="match status" value="1"/>
</dbReference>
<evidence type="ECO:0000256" key="1">
    <source>
        <dbReference type="ARBA" id="ARBA00004651"/>
    </source>
</evidence>
<keyword evidence="4 7" id="KW-0812">Transmembrane</keyword>
<evidence type="ECO:0000256" key="4">
    <source>
        <dbReference type="ARBA" id="ARBA00022692"/>
    </source>
</evidence>
<dbReference type="EMBL" id="JBHSDK010000028">
    <property type="protein sequence ID" value="MFC4337111.1"/>
    <property type="molecule type" value="Genomic_DNA"/>
</dbReference>
<organism evidence="9 10">
    <name type="scientific">Salininema proteolyticum</name>
    <dbReference type="NCBI Taxonomy" id="1607685"/>
    <lineage>
        <taxon>Bacteria</taxon>
        <taxon>Bacillati</taxon>
        <taxon>Actinomycetota</taxon>
        <taxon>Actinomycetes</taxon>
        <taxon>Glycomycetales</taxon>
        <taxon>Glycomycetaceae</taxon>
        <taxon>Salininema</taxon>
    </lineage>
</organism>
<keyword evidence="3" id="KW-1003">Cell membrane</keyword>
<dbReference type="InterPro" id="IPR050171">
    <property type="entry name" value="MFS_Transporters"/>
</dbReference>
<evidence type="ECO:0000256" key="6">
    <source>
        <dbReference type="ARBA" id="ARBA00023136"/>
    </source>
</evidence>
<dbReference type="Proteomes" id="UP001595823">
    <property type="component" value="Unassembled WGS sequence"/>
</dbReference>
<feature type="transmembrane region" description="Helical" evidence="7">
    <location>
        <begin position="373"/>
        <end position="395"/>
    </location>
</feature>
<dbReference type="PANTHER" id="PTHR23517:SF13">
    <property type="entry name" value="MAJOR FACILITATOR SUPERFAMILY MFS_1"/>
    <property type="match status" value="1"/>
</dbReference>
<dbReference type="PANTHER" id="PTHR23517">
    <property type="entry name" value="RESISTANCE PROTEIN MDTM, PUTATIVE-RELATED-RELATED"/>
    <property type="match status" value="1"/>
</dbReference>
<feature type="transmembrane region" description="Helical" evidence="7">
    <location>
        <begin position="221"/>
        <end position="241"/>
    </location>
</feature>
<feature type="transmembrane region" description="Helical" evidence="7">
    <location>
        <begin position="283"/>
        <end position="303"/>
    </location>
</feature>
<feature type="transmembrane region" description="Helical" evidence="7">
    <location>
        <begin position="345"/>
        <end position="367"/>
    </location>
</feature>
<name>A0ABV8U201_9ACTN</name>
<feature type="transmembrane region" description="Helical" evidence="7">
    <location>
        <begin position="309"/>
        <end position="333"/>
    </location>
</feature>
<feature type="transmembrane region" description="Helical" evidence="7">
    <location>
        <begin position="256"/>
        <end position="276"/>
    </location>
</feature>
<comment type="subcellular location">
    <subcellularLocation>
        <location evidence="1">Cell membrane</location>
        <topology evidence="1">Multi-pass membrane protein</topology>
    </subcellularLocation>
</comment>
<evidence type="ECO:0000256" key="7">
    <source>
        <dbReference type="SAM" id="Phobius"/>
    </source>
</evidence>
<dbReference type="SUPFAM" id="SSF103473">
    <property type="entry name" value="MFS general substrate transporter"/>
    <property type="match status" value="1"/>
</dbReference>
<dbReference type="Gene3D" id="1.20.1250.20">
    <property type="entry name" value="MFS general substrate transporter like domains"/>
    <property type="match status" value="1"/>
</dbReference>
<dbReference type="InterPro" id="IPR005829">
    <property type="entry name" value="Sugar_transporter_CS"/>
</dbReference>
<reference evidence="10" key="1">
    <citation type="journal article" date="2019" name="Int. J. Syst. Evol. Microbiol.">
        <title>The Global Catalogue of Microorganisms (GCM) 10K type strain sequencing project: providing services to taxonomists for standard genome sequencing and annotation.</title>
        <authorList>
            <consortium name="The Broad Institute Genomics Platform"/>
            <consortium name="The Broad Institute Genome Sequencing Center for Infectious Disease"/>
            <person name="Wu L."/>
            <person name="Ma J."/>
        </authorList>
    </citation>
    <scope>NUCLEOTIDE SEQUENCE [LARGE SCALE GENOMIC DNA]</scope>
    <source>
        <strain evidence="10">IBRC-M 10908</strain>
    </source>
</reference>
<sequence length="406" mass="40563">MAVSPAVAENPPATAPTAWIWAAAWPIAAVFMLANAATPLYTVWQAELGFTDGTLTAVFVAYMLGMALSLLVSGIASDRLGRKKVLVPALILALVADAAFAFAHSVTALIVARILAGIASGAVVSAGAAAVTDIAGPSRKRLGALVGAIGIAVGTGLGPLMGGVVSETLPGPTTGVFVIEAGLLATAMAVLIALPLRNQGGSTETKWVRVPRVPANARRSLLLAVAVVGPGLTTTSFVLSLEPSLLAEVLGTDNRIVGGAIAVIAFTAATVAQLTLKQVRVRVLLLISASSTVACMGVVAAAVQAQTVVLFVLAAILAGTAYGPGMLGGLALMNRDVPGARLAEANAALNISAYSVAGVLSLVVGFLSDAMGLSGAVAVFAALLMALAVMAGLSVQMHRAHPAMAD</sequence>
<protein>
    <submittedName>
        <fullName evidence="9">MFS transporter</fullName>
    </submittedName>
</protein>
<evidence type="ECO:0000259" key="8">
    <source>
        <dbReference type="PROSITE" id="PS50850"/>
    </source>
</evidence>
<dbReference type="RefSeq" id="WP_380623727.1">
    <property type="nucleotide sequence ID" value="NZ_JBHSDK010000028.1"/>
</dbReference>
<feature type="transmembrane region" description="Helical" evidence="7">
    <location>
        <begin position="142"/>
        <end position="162"/>
    </location>
</feature>
<keyword evidence="6 7" id="KW-0472">Membrane</keyword>
<feature type="transmembrane region" description="Helical" evidence="7">
    <location>
        <begin position="53"/>
        <end position="73"/>
    </location>
</feature>
<comment type="caution">
    <text evidence="9">The sequence shown here is derived from an EMBL/GenBank/DDBJ whole genome shotgun (WGS) entry which is preliminary data.</text>
</comment>
<proteinExistence type="predicted"/>
<keyword evidence="5 7" id="KW-1133">Transmembrane helix</keyword>
<feature type="transmembrane region" description="Helical" evidence="7">
    <location>
        <begin position="18"/>
        <end position="41"/>
    </location>
</feature>
<gene>
    <name evidence="9" type="ORF">ACFPET_18060</name>
</gene>
<evidence type="ECO:0000256" key="5">
    <source>
        <dbReference type="ARBA" id="ARBA00022989"/>
    </source>
</evidence>
<feature type="transmembrane region" description="Helical" evidence="7">
    <location>
        <begin position="110"/>
        <end position="130"/>
    </location>
</feature>
<evidence type="ECO:0000256" key="3">
    <source>
        <dbReference type="ARBA" id="ARBA00022475"/>
    </source>
</evidence>
<feature type="domain" description="Major facilitator superfamily (MFS) profile" evidence="8">
    <location>
        <begin position="1"/>
        <end position="399"/>
    </location>
</feature>
<keyword evidence="10" id="KW-1185">Reference proteome</keyword>
<feature type="transmembrane region" description="Helical" evidence="7">
    <location>
        <begin position="174"/>
        <end position="196"/>
    </location>
</feature>
<dbReference type="InterPro" id="IPR036259">
    <property type="entry name" value="MFS_trans_sf"/>
</dbReference>
<evidence type="ECO:0000256" key="2">
    <source>
        <dbReference type="ARBA" id="ARBA00022448"/>
    </source>
</evidence>
<dbReference type="InterPro" id="IPR020846">
    <property type="entry name" value="MFS_dom"/>
</dbReference>
<evidence type="ECO:0000313" key="10">
    <source>
        <dbReference type="Proteomes" id="UP001595823"/>
    </source>
</evidence>
<evidence type="ECO:0000313" key="9">
    <source>
        <dbReference type="EMBL" id="MFC4337111.1"/>
    </source>
</evidence>
<dbReference type="Pfam" id="PF07690">
    <property type="entry name" value="MFS_1"/>
    <property type="match status" value="1"/>
</dbReference>
<keyword evidence="2" id="KW-0813">Transport</keyword>
<dbReference type="InterPro" id="IPR011701">
    <property type="entry name" value="MFS"/>
</dbReference>
<dbReference type="PROSITE" id="PS00216">
    <property type="entry name" value="SUGAR_TRANSPORT_1"/>
    <property type="match status" value="1"/>
</dbReference>
<accession>A0ABV8U201</accession>
<feature type="transmembrane region" description="Helical" evidence="7">
    <location>
        <begin position="85"/>
        <end position="104"/>
    </location>
</feature>